<dbReference type="InterPro" id="IPR018011">
    <property type="entry name" value="Carb_sulfotrans_8-10"/>
</dbReference>
<proteinExistence type="inferred from homology"/>
<keyword evidence="3 9" id="KW-0808">Transferase</keyword>
<keyword evidence="4" id="KW-0812">Transmembrane</keyword>
<sequence length="230" mass="27356">AGATTWKIHLHTLNTGRTVTEEEIHTVRTEKRIKARFLMSSDRIKEIMYNGKYIRVMNARHPLDRLVSAYRNKYKDGNGPIDRQFKKYLYALRLKPKLTNVTFKEFLQIVVNNKKSGRENTHWKNYYRTCSACELPYDYIMKVETHSEDLRYIFKMAGVTEVDIEAKYNPTSINNMTHDHVYAADSSYLSYYEGVDHQLIKDIHYLFKEDYQLFGYEIPQFVQNIIENKK</sequence>
<dbReference type="EMBL" id="CAXKWB010044437">
    <property type="protein sequence ID" value="CAL4160668.1"/>
    <property type="molecule type" value="Genomic_DNA"/>
</dbReference>
<evidence type="ECO:0000256" key="9">
    <source>
        <dbReference type="RuleBase" id="RU364020"/>
    </source>
</evidence>
<evidence type="ECO:0000256" key="2">
    <source>
        <dbReference type="ARBA" id="ARBA00006339"/>
    </source>
</evidence>
<dbReference type="Pfam" id="PF03567">
    <property type="entry name" value="Sulfotransfer_2"/>
    <property type="match status" value="1"/>
</dbReference>
<dbReference type="PANTHER" id="PTHR12137:SF54">
    <property type="entry name" value="CARBOHYDRATE SULFOTRANSFERASE"/>
    <property type="match status" value="1"/>
</dbReference>
<dbReference type="EC" id="2.8.2.-" evidence="9"/>
<keyword evidence="11" id="KW-1185">Reference proteome</keyword>
<dbReference type="PANTHER" id="PTHR12137">
    <property type="entry name" value="CARBOHYDRATE SULFOTRANSFERASE"/>
    <property type="match status" value="1"/>
</dbReference>
<dbReference type="GO" id="GO:0016051">
    <property type="term" value="P:carbohydrate biosynthetic process"/>
    <property type="evidence" value="ECO:0007669"/>
    <property type="project" value="InterPro"/>
</dbReference>
<keyword evidence="6 9" id="KW-0333">Golgi apparatus</keyword>
<keyword evidence="5" id="KW-1133">Transmembrane helix</keyword>
<comment type="similarity">
    <text evidence="2 9">Belongs to the sulfotransferase 2 family.</text>
</comment>
<evidence type="ECO:0000256" key="3">
    <source>
        <dbReference type="ARBA" id="ARBA00022679"/>
    </source>
</evidence>
<keyword evidence="9" id="KW-0735">Signal-anchor</keyword>
<feature type="non-terminal residue" evidence="10">
    <location>
        <position position="1"/>
    </location>
</feature>
<evidence type="ECO:0000256" key="1">
    <source>
        <dbReference type="ARBA" id="ARBA00004323"/>
    </source>
</evidence>
<evidence type="ECO:0000313" key="11">
    <source>
        <dbReference type="Proteomes" id="UP001497623"/>
    </source>
</evidence>
<accession>A0AAV2S311</accession>
<comment type="caution">
    <text evidence="10">The sequence shown here is derived from an EMBL/GenBank/DDBJ whole genome shotgun (WGS) entry which is preliminary data.</text>
</comment>
<evidence type="ECO:0000256" key="6">
    <source>
        <dbReference type="ARBA" id="ARBA00023034"/>
    </source>
</evidence>
<dbReference type="Proteomes" id="UP001497623">
    <property type="component" value="Unassembled WGS sequence"/>
</dbReference>
<evidence type="ECO:0000256" key="8">
    <source>
        <dbReference type="ARBA" id="ARBA00023180"/>
    </source>
</evidence>
<dbReference type="GO" id="GO:0000139">
    <property type="term" value="C:Golgi membrane"/>
    <property type="evidence" value="ECO:0007669"/>
    <property type="project" value="UniProtKB-SubCell"/>
</dbReference>
<name>A0AAV2S311_MEGNR</name>
<dbReference type="InterPro" id="IPR005331">
    <property type="entry name" value="Sulfotransferase"/>
</dbReference>
<reference evidence="10 11" key="1">
    <citation type="submission" date="2024-05" db="EMBL/GenBank/DDBJ databases">
        <authorList>
            <person name="Wallberg A."/>
        </authorList>
    </citation>
    <scope>NUCLEOTIDE SEQUENCE [LARGE SCALE GENOMIC DNA]</scope>
</reference>
<keyword evidence="8 9" id="KW-0325">Glycoprotein</keyword>
<evidence type="ECO:0000256" key="4">
    <source>
        <dbReference type="ARBA" id="ARBA00022692"/>
    </source>
</evidence>
<comment type="subcellular location">
    <subcellularLocation>
        <location evidence="1 9">Golgi apparatus membrane</location>
        <topology evidence="1 9">Single-pass type II membrane protein</topology>
    </subcellularLocation>
</comment>
<gene>
    <name evidence="10" type="ORF">MNOR_LOCUS32529</name>
</gene>
<evidence type="ECO:0000256" key="7">
    <source>
        <dbReference type="ARBA" id="ARBA00023136"/>
    </source>
</evidence>
<dbReference type="GO" id="GO:0008146">
    <property type="term" value="F:sulfotransferase activity"/>
    <property type="evidence" value="ECO:0007669"/>
    <property type="project" value="InterPro"/>
</dbReference>
<evidence type="ECO:0000313" key="10">
    <source>
        <dbReference type="EMBL" id="CAL4160668.1"/>
    </source>
</evidence>
<organism evidence="10 11">
    <name type="scientific">Meganyctiphanes norvegica</name>
    <name type="common">Northern krill</name>
    <name type="synonym">Thysanopoda norvegica</name>
    <dbReference type="NCBI Taxonomy" id="48144"/>
    <lineage>
        <taxon>Eukaryota</taxon>
        <taxon>Metazoa</taxon>
        <taxon>Ecdysozoa</taxon>
        <taxon>Arthropoda</taxon>
        <taxon>Crustacea</taxon>
        <taxon>Multicrustacea</taxon>
        <taxon>Malacostraca</taxon>
        <taxon>Eumalacostraca</taxon>
        <taxon>Eucarida</taxon>
        <taxon>Euphausiacea</taxon>
        <taxon>Euphausiidae</taxon>
        <taxon>Meganyctiphanes</taxon>
    </lineage>
</organism>
<protein>
    <recommendedName>
        <fullName evidence="9">Carbohydrate sulfotransferase</fullName>
        <ecNumber evidence="9">2.8.2.-</ecNumber>
    </recommendedName>
</protein>
<evidence type="ECO:0000256" key="5">
    <source>
        <dbReference type="ARBA" id="ARBA00022989"/>
    </source>
</evidence>
<keyword evidence="9" id="KW-0119">Carbohydrate metabolism</keyword>
<dbReference type="AlphaFoldDB" id="A0AAV2S311"/>
<keyword evidence="7" id="KW-0472">Membrane</keyword>